<keyword evidence="1" id="KW-1133">Transmembrane helix</keyword>
<keyword evidence="1" id="KW-0472">Membrane</keyword>
<proteinExistence type="predicted"/>
<name>A0A191VYN4_9CAUD</name>
<dbReference type="Proteomes" id="UP000257988">
    <property type="component" value="Segment"/>
</dbReference>
<reference evidence="2 3" key="1">
    <citation type="journal article" date="2016" name="Curr. Microbiol.">
        <title>Characterization and Complete Genome Sequences of Three N4-Like Roseobacter Phages Isolated from the South China Sea.</title>
        <authorList>
            <person name="Li B."/>
            <person name="Zhang S."/>
            <person name="Long L."/>
            <person name="Huang S."/>
        </authorList>
    </citation>
    <scope>NUCLEOTIDE SEQUENCE [LARGE SCALE GENOMIC DNA]</scope>
</reference>
<dbReference type="EMBL" id="KU885990">
    <property type="protein sequence ID" value="ANJ20819.1"/>
    <property type="molecule type" value="Genomic_DNA"/>
</dbReference>
<gene>
    <name evidence="2" type="ORF">RDp07_gp08</name>
</gene>
<evidence type="ECO:0000313" key="3">
    <source>
        <dbReference type="Proteomes" id="UP000257988"/>
    </source>
</evidence>
<evidence type="ECO:0000313" key="2">
    <source>
        <dbReference type="EMBL" id="ANJ20819.1"/>
    </source>
</evidence>
<keyword evidence="1" id="KW-0812">Transmembrane</keyword>
<evidence type="ECO:0000256" key="1">
    <source>
        <dbReference type="SAM" id="Phobius"/>
    </source>
</evidence>
<accession>A0A191VYN4</accession>
<organism evidence="2 3">
    <name type="scientific">Roseobacter phage RD-1410Ws-07</name>
    <dbReference type="NCBI Taxonomy" id="1815985"/>
    <lineage>
        <taxon>Viruses</taxon>
        <taxon>Duplodnaviria</taxon>
        <taxon>Heunggongvirae</taxon>
        <taxon>Uroviricota</taxon>
        <taxon>Caudoviricetes</taxon>
        <taxon>Schitoviridae</taxon>
        <taxon>Rhodovirinae</taxon>
        <taxon>Sanyabayvirus</taxon>
        <taxon>Sanyabayvirus DS1410Ws06</taxon>
    </lineage>
</organism>
<protein>
    <submittedName>
        <fullName evidence="2">Uncharacterized protein</fullName>
    </submittedName>
</protein>
<feature type="transmembrane region" description="Helical" evidence="1">
    <location>
        <begin position="32"/>
        <end position="51"/>
    </location>
</feature>
<sequence>MKLFFQCLIMGFCMAGVSAISAEFGGSIQEPLFWMIFVVLGLTAFALVRGYPELEKREWIETRNKYDDEDHAKRMSRVRIIQNICNQNMKTAELGKPLPVKDYVVVKYDDLIRIWDNAGRIEYSE</sequence>